<evidence type="ECO:0000313" key="1">
    <source>
        <dbReference type="EMBL" id="KYC51328.1"/>
    </source>
</evidence>
<sequence length="36" mass="4164">MGARSCINGVCREYDYKKKEWKPTGKNCIKKNKKGT</sequence>
<protein>
    <submittedName>
        <fullName evidence="1">Uncharacterized protein</fullName>
    </submittedName>
</protein>
<comment type="caution">
    <text evidence="1">The sequence shown here is derived from an EMBL/GenBank/DDBJ whole genome shotgun (WGS) entry which is preliminary data.</text>
</comment>
<evidence type="ECO:0000313" key="2">
    <source>
        <dbReference type="Proteomes" id="UP000075398"/>
    </source>
</evidence>
<reference evidence="1 2" key="1">
    <citation type="journal article" date="2016" name="ISME J.">
        <title>Chasing the elusive Euryarchaeota class WSA2: genomes reveal a uniquely fastidious methyl-reducing methanogen.</title>
        <authorList>
            <person name="Nobu M.K."/>
            <person name="Narihiro T."/>
            <person name="Kuroda K."/>
            <person name="Mei R."/>
            <person name="Liu W.T."/>
        </authorList>
    </citation>
    <scope>NUCLEOTIDE SEQUENCE [LARGE SCALE GENOMIC DNA]</scope>
    <source>
        <strain evidence="1">U1lsi0528_Bin055</strain>
    </source>
</reference>
<dbReference type="AlphaFoldDB" id="A0A150J2F7"/>
<accession>A0A150J2F7</accession>
<gene>
    <name evidence="1" type="ORF">AMQ22_01330</name>
</gene>
<organism evidence="1 2">
    <name type="scientific">Candidatus Methanofastidiosum methylothiophilum</name>
    <dbReference type="NCBI Taxonomy" id="1705564"/>
    <lineage>
        <taxon>Archaea</taxon>
        <taxon>Methanobacteriati</taxon>
        <taxon>Methanobacteriota</taxon>
        <taxon>Stenosarchaea group</taxon>
        <taxon>Candidatus Methanofastidiosia</taxon>
        <taxon>Candidatus Methanofastidiosales</taxon>
        <taxon>Candidatus Methanofastidiosaceae</taxon>
        <taxon>Candidatus Methanofastidiosum</taxon>
    </lineage>
</organism>
<dbReference type="Proteomes" id="UP000075398">
    <property type="component" value="Unassembled WGS sequence"/>
</dbReference>
<proteinExistence type="predicted"/>
<name>A0A150J2F7_9EURY</name>
<dbReference type="EMBL" id="LNGC01000061">
    <property type="protein sequence ID" value="KYC51328.1"/>
    <property type="molecule type" value="Genomic_DNA"/>
</dbReference>